<gene>
    <name evidence="1" type="ORF">BIFCAT_01379</name>
</gene>
<comment type="caution">
    <text evidence="1">The sequence shown here is derived from an EMBL/GenBank/DDBJ whole genome shotgun (WGS) entry which is preliminary data.</text>
</comment>
<protein>
    <submittedName>
        <fullName evidence="1">Uncharacterized protein</fullName>
    </submittedName>
</protein>
<reference evidence="1 2" key="2">
    <citation type="submission" date="2008-10" db="EMBL/GenBank/DDBJ databases">
        <authorList>
            <person name="Fulton L."/>
            <person name="Clifton S."/>
            <person name="Fulton B."/>
            <person name="Xu J."/>
            <person name="Minx P."/>
            <person name="Pepin K.H."/>
            <person name="Johnson M."/>
            <person name="Bhonagiri V."/>
            <person name="Nash W.E."/>
            <person name="Mardis E.R."/>
            <person name="Wilson R.K."/>
        </authorList>
    </citation>
    <scope>NUCLEOTIDE SEQUENCE [LARGE SCALE GENOMIC DNA]</scope>
    <source>
        <strain evidence="1 2">DSM 16992</strain>
    </source>
</reference>
<accession>B6XVW2</accession>
<evidence type="ECO:0000313" key="1">
    <source>
        <dbReference type="EMBL" id="EEB21283.1"/>
    </source>
</evidence>
<name>B6XVW2_9BIFI</name>
<reference evidence="1 2" key="1">
    <citation type="submission" date="2008-10" db="EMBL/GenBank/DDBJ databases">
        <title>Draft genome sequence of Bifidobacterium catenulatum (DSM 16992).</title>
        <authorList>
            <person name="Sudarsanam P."/>
            <person name="Ley R."/>
            <person name="Guruge J."/>
            <person name="Turnbaugh P.J."/>
            <person name="Mahowald M."/>
            <person name="Liep D."/>
            <person name="Gordon J."/>
        </authorList>
    </citation>
    <scope>NUCLEOTIDE SEQUENCE [LARGE SCALE GENOMIC DNA]</scope>
    <source>
        <strain evidence="1 2">DSM 16992</strain>
    </source>
</reference>
<proteinExistence type="predicted"/>
<dbReference type="EMBL" id="ABXY01000017">
    <property type="protein sequence ID" value="EEB21283.1"/>
    <property type="molecule type" value="Genomic_DNA"/>
</dbReference>
<sequence length="58" mass="6835">MACAFPSMVSSQNQSIDVRFSILIYRIIQFFPYKYAYKKPMSRIAKEFQTSASPDEFR</sequence>
<dbReference type="Proteomes" id="UP000003882">
    <property type="component" value="Unassembled WGS sequence"/>
</dbReference>
<dbReference type="AlphaFoldDB" id="B6XVW2"/>
<organism evidence="1 2">
    <name type="scientific">Bifidobacterium catenulatum DSM 16992 = JCM 1194 = LMG 11043</name>
    <dbReference type="NCBI Taxonomy" id="566552"/>
    <lineage>
        <taxon>Bacteria</taxon>
        <taxon>Bacillati</taxon>
        <taxon>Actinomycetota</taxon>
        <taxon>Actinomycetes</taxon>
        <taxon>Bifidobacteriales</taxon>
        <taxon>Bifidobacteriaceae</taxon>
        <taxon>Bifidobacterium</taxon>
    </lineage>
</organism>
<evidence type="ECO:0000313" key="2">
    <source>
        <dbReference type="Proteomes" id="UP000003882"/>
    </source>
</evidence>